<protein>
    <submittedName>
        <fullName evidence="10">MMPL family transporter</fullName>
    </submittedName>
</protein>
<name>A0ABY4M353_9ACTN</name>
<dbReference type="EMBL" id="CP086322">
    <property type="protein sequence ID" value="UQA90775.1"/>
    <property type="molecule type" value="Genomic_DNA"/>
</dbReference>
<dbReference type="InterPro" id="IPR050545">
    <property type="entry name" value="Mycobact_MmpL"/>
</dbReference>
<feature type="transmembrane region" description="Helical" evidence="8">
    <location>
        <begin position="36"/>
        <end position="56"/>
    </location>
</feature>
<dbReference type="PANTHER" id="PTHR33406">
    <property type="entry name" value="MEMBRANE PROTEIN MJ1562-RELATED"/>
    <property type="match status" value="1"/>
</dbReference>
<feature type="compositionally biased region" description="Polar residues" evidence="7">
    <location>
        <begin position="170"/>
        <end position="181"/>
    </location>
</feature>
<reference evidence="10" key="1">
    <citation type="submission" date="2021-10" db="EMBL/GenBank/DDBJ databases">
        <title>Streptomyces nigrumlapis sp.nov.,an antimicrobial producing actinobacterium isolated from Black Gobi rocks.</title>
        <authorList>
            <person name="Wen Y."/>
            <person name="Zhang W."/>
            <person name="Liu X.G."/>
        </authorList>
    </citation>
    <scope>NUCLEOTIDE SEQUENCE</scope>
    <source>
        <strain evidence="10">ST13-2-2</strain>
    </source>
</reference>
<dbReference type="Pfam" id="PF03176">
    <property type="entry name" value="MMPL"/>
    <property type="match status" value="1"/>
</dbReference>
<keyword evidence="3" id="KW-1003">Cell membrane</keyword>
<keyword evidence="5 8" id="KW-1133">Transmembrane helix</keyword>
<comment type="subcellular location">
    <subcellularLocation>
        <location evidence="1">Cell membrane</location>
        <topology evidence="1">Multi-pass membrane protein</topology>
    </subcellularLocation>
</comment>
<dbReference type="Gene3D" id="1.20.1640.10">
    <property type="entry name" value="Multidrug efflux transporter AcrB transmembrane domain"/>
    <property type="match status" value="1"/>
</dbReference>
<evidence type="ECO:0000256" key="7">
    <source>
        <dbReference type="SAM" id="MobiDB-lite"/>
    </source>
</evidence>
<evidence type="ECO:0000256" key="6">
    <source>
        <dbReference type="ARBA" id="ARBA00023136"/>
    </source>
</evidence>
<evidence type="ECO:0000256" key="4">
    <source>
        <dbReference type="ARBA" id="ARBA00022692"/>
    </source>
</evidence>
<dbReference type="Proteomes" id="UP000830115">
    <property type="component" value="Chromosome"/>
</dbReference>
<dbReference type="InterPro" id="IPR004869">
    <property type="entry name" value="MMPL_dom"/>
</dbReference>
<dbReference type="PANTHER" id="PTHR33406:SF11">
    <property type="entry name" value="MEMBRANE PROTEIN SCO6666-RELATED"/>
    <property type="match status" value="1"/>
</dbReference>
<evidence type="ECO:0000256" key="2">
    <source>
        <dbReference type="ARBA" id="ARBA00010157"/>
    </source>
</evidence>
<feature type="compositionally biased region" description="Basic and acidic residues" evidence="7">
    <location>
        <begin position="159"/>
        <end position="168"/>
    </location>
</feature>
<evidence type="ECO:0000256" key="8">
    <source>
        <dbReference type="SAM" id="Phobius"/>
    </source>
</evidence>
<feature type="region of interest" description="Disordered" evidence="7">
    <location>
        <begin position="159"/>
        <end position="181"/>
    </location>
</feature>
<feature type="domain" description="Membrane transport protein MMPL" evidence="9">
    <location>
        <begin position="35"/>
        <end position="149"/>
    </location>
</feature>
<gene>
    <name evidence="10" type="ORF">K9S39_01730</name>
</gene>
<organism evidence="10 11">
    <name type="scientific">Streptomyces halobius</name>
    <dbReference type="NCBI Taxonomy" id="2879846"/>
    <lineage>
        <taxon>Bacteria</taxon>
        <taxon>Bacillati</taxon>
        <taxon>Actinomycetota</taxon>
        <taxon>Actinomycetes</taxon>
        <taxon>Kitasatosporales</taxon>
        <taxon>Streptomycetaceae</taxon>
        <taxon>Streptomyces</taxon>
    </lineage>
</organism>
<keyword evidence="4 8" id="KW-0812">Transmembrane</keyword>
<evidence type="ECO:0000259" key="9">
    <source>
        <dbReference type="Pfam" id="PF03176"/>
    </source>
</evidence>
<feature type="transmembrane region" description="Helical" evidence="8">
    <location>
        <begin position="114"/>
        <end position="133"/>
    </location>
</feature>
<comment type="similarity">
    <text evidence="2">Belongs to the resistance-nodulation-cell division (RND) (TC 2.A.6) family. MmpL subfamily.</text>
</comment>
<sequence length="181" mass="19355">MLLNLLSLTATFGAMVYVFQEGHLRWLVGDFTVTGMVNITMPVLMFCVAFGLSMDYEVFLLSRIKEAYAETGDNTRAVAAGLERTGRLVTAAAALVAVVMIALATSGITLLKLLGVGLALAVLMDATLVRGILVSAVMRLAGRANWWAPASLHRLHARLEPPPGDRLRAATNSTPGTSRSR</sequence>
<dbReference type="RefSeq" id="WP_248861541.1">
    <property type="nucleotide sequence ID" value="NZ_CP086322.1"/>
</dbReference>
<evidence type="ECO:0000256" key="5">
    <source>
        <dbReference type="ARBA" id="ARBA00022989"/>
    </source>
</evidence>
<dbReference type="SUPFAM" id="SSF82866">
    <property type="entry name" value="Multidrug efflux transporter AcrB transmembrane domain"/>
    <property type="match status" value="1"/>
</dbReference>
<keyword evidence="11" id="KW-1185">Reference proteome</keyword>
<keyword evidence="6 8" id="KW-0472">Membrane</keyword>
<evidence type="ECO:0000256" key="3">
    <source>
        <dbReference type="ARBA" id="ARBA00022475"/>
    </source>
</evidence>
<feature type="transmembrane region" description="Helical" evidence="8">
    <location>
        <begin position="88"/>
        <end position="108"/>
    </location>
</feature>
<accession>A0ABY4M353</accession>
<evidence type="ECO:0000313" key="11">
    <source>
        <dbReference type="Proteomes" id="UP000830115"/>
    </source>
</evidence>
<proteinExistence type="inferred from homology"/>
<evidence type="ECO:0000256" key="1">
    <source>
        <dbReference type="ARBA" id="ARBA00004651"/>
    </source>
</evidence>
<evidence type="ECO:0000313" key="10">
    <source>
        <dbReference type="EMBL" id="UQA90775.1"/>
    </source>
</evidence>